<feature type="region of interest" description="Disordered" evidence="3">
    <location>
        <begin position="186"/>
        <end position="211"/>
    </location>
</feature>
<evidence type="ECO:0000259" key="4">
    <source>
        <dbReference type="PROSITE" id="PS50102"/>
    </source>
</evidence>
<feature type="domain" description="RRM" evidence="4">
    <location>
        <begin position="38"/>
        <end position="114"/>
    </location>
</feature>
<dbReference type="InterPro" id="IPR000504">
    <property type="entry name" value="RRM_dom"/>
</dbReference>
<dbReference type="PANTHER" id="PTHR10300">
    <property type="entry name" value="CALCIPRESSIN"/>
    <property type="match status" value="1"/>
</dbReference>
<name>A0ABQ8F7Q7_9FUNG</name>
<gene>
    <name evidence="5" type="ORF">BASA50_007361</name>
</gene>
<dbReference type="Pfam" id="PF04847">
    <property type="entry name" value="Calcipressin"/>
    <property type="match status" value="1"/>
</dbReference>
<evidence type="ECO:0000256" key="3">
    <source>
        <dbReference type="SAM" id="MobiDB-lite"/>
    </source>
</evidence>
<evidence type="ECO:0000313" key="6">
    <source>
        <dbReference type="Proteomes" id="UP001648503"/>
    </source>
</evidence>
<dbReference type="Proteomes" id="UP001648503">
    <property type="component" value="Unassembled WGS sequence"/>
</dbReference>
<dbReference type="EMBL" id="JAFCIX010000356">
    <property type="protein sequence ID" value="KAH6593410.1"/>
    <property type="molecule type" value="Genomic_DNA"/>
</dbReference>
<keyword evidence="2" id="KW-0694">RNA-binding</keyword>
<sequence>MTVPASTALAPVKLSMGEAATPSLGGGLLIDPQPIATNTLVFTNLSSDAFDAHGRALRQLLADNYGQLRKLVILKSFGRMMAIFAETSAAVKAKEVLHKTEFLGMELRIYYGQHTDLSQLNPDGTMLQQLLQVPVSDRNFLLSPPGSPPVGWEQPMETTPALGGHAETFALSTLSLAEFRLDGGIEVDLDSDNPNPQEEDLTHSSEESMTSDGRQLEILKFGTSSSITNSGQMSVDGNALALPAIIIEPPLCSDGTIGLTATTQCEHITNAKPPVQLPRTSMPPTGSY</sequence>
<keyword evidence="6" id="KW-1185">Reference proteome</keyword>
<dbReference type="InterPro" id="IPR006931">
    <property type="entry name" value="Calcipressin"/>
</dbReference>
<evidence type="ECO:0000313" key="5">
    <source>
        <dbReference type="EMBL" id="KAH6593410.1"/>
    </source>
</evidence>
<comment type="caution">
    <text evidence="5">The sequence shown here is derived from an EMBL/GenBank/DDBJ whole genome shotgun (WGS) entry which is preliminary data.</text>
</comment>
<dbReference type="InterPro" id="IPR035979">
    <property type="entry name" value="RBD_domain_sf"/>
</dbReference>
<dbReference type="CDD" id="cd12434">
    <property type="entry name" value="RRM_RCAN_like"/>
    <property type="match status" value="1"/>
</dbReference>
<dbReference type="InterPro" id="IPR012677">
    <property type="entry name" value="Nucleotide-bd_a/b_plait_sf"/>
</dbReference>
<evidence type="ECO:0000256" key="1">
    <source>
        <dbReference type="ARBA" id="ARBA00008209"/>
    </source>
</evidence>
<dbReference type="Gene3D" id="3.30.70.330">
    <property type="match status" value="1"/>
</dbReference>
<comment type="similarity">
    <text evidence="1">Belongs to the RCAN family.</text>
</comment>
<accession>A0ABQ8F7Q7</accession>
<protein>
    <recommendedName>
        <fullName evidence="4">RRM domain-containing protein</fullName>
    </recommendedName>
</protein>
<dbReference type="SUPFAM" id="SSF54928">
    <property type="entry name" value="RNA-binding domain, RBD"/>
    <property type="match status" value="1"/>
</dbReference>
<dbReference type="PROSITE" id="PS50102">
    <property type="entry name" value="RRM"/>
    <property type="match status" value="1"/>
</dbReference>
<proteinExistence type="inferred from homology"/>
<reference evidence="5 6" key="1">
    <citation type="submission" date="2021-02" db="EMBL/GenBank/DDBJ databases">
        <title>Variation within the Batrachochytrium salamandrivorans European outbreak.</title>
        <authorList>
            <person name="Kelly M."/>
            <person name="Pasmans F."/>
            <person name="Shea T.P."/>
            <person name="Munoz J.F."/>
            <person name="Carranza S."/>
            <person name="Cuomo C.A."/>
            <person name="Martel A."/>
        </authorList>
    </citation>
    <scope>NUCLEOTIDE SEQUENCE [LARGE SCALE GENOMIC DNA]</scope>
    <source>
        <strain evidence="5 6">AMFP18/2</strain>
    </source>
</reference>
<organism evidence="5 6">
    <name type="scientific">Batrachochytrium salamandrivorans</name>
    <dbReference type="NCBI Taxonomy" id="1357716"/>
    <lineage>
        <taxon>Eukaryota</taxon>
        <taxon>Fungi</taxon>
        <taxon>Fungi incertae sedis</taxon>
        <taxon>Chytridiomycota</taxon>
        <taxon>Chytridiomycota incertae sedis</taxon>
        <taxon>Chytridiomycetes</taxon>
        <taxon>Rhizophydiales</taxon>
        <taxon>Rhizophydiales incertae sedis</taxon>
        <taxon>Batrachochytrium</taxon>
    </lineage>
</organism>
<evidence type="ECO:0000256" key="2">
    <source>
        <dbReference type="PROSITE-ProRule" id="PRU00176"/>
    </source>
</evidence>
<dbReference type="PANTHER" id="PTHR10300:SF14">
    <property type="entry name" value="PROTEIN SARAH"/>
    <property type="match status" value="1"/>
</dbReference>